<feature type="transmembrane region" description="Helical" evidence="5">
    <location>
        <begin position="92"/>
        <end position="112"/>
    </location>
</feature>
<evidence type="ECO:0000256" key="2">
    <source>
        <dbReference type="ARBA" id="ARBA00022692"/>
    </source>
</evidence>
<feature type="transmembrane region" description="Helical" evidence="5">
    <location>
        <begin position="280"/>
        <end position="307"/>
    </location>
</feature>
<feature type="transmembrane region" description="Helical" evidence="5">
    <location>
        <begin position="146"/>
        <end position="169"/>
    </location>
</feature>
<dbReference type="NCBIfam" id="TIGR00815">
    <property type="entry name" value="sulP"/>
    <property type="match status" value="1"/>
</dbReference>
<evidence type="ECO:0000259" key="6">
    <source>
        <dbReference type="PROSITE" id="PS50801"/>
    </source>
</evidence>
<evidence type="ECO:0000313" key="7">
    <source>
        <dbReference type="EMBL" id="CAD8427094.1"/>
    </source>
</evidence>
<dbReference type="PROSITE" id="PS50801">
    <property type="entry name" value="STAS"/>
    <property type="match status" value="1"/>
</dbReference>
<organism evidence="7">
    <name type="scientific">Proboscia inermis</name>
    <dbReference type="NCBI Taxonomy" id="420281"/>
    <lineage>
        <taxon>Eukaryota</taxon>
        <taxon>Sar</taxon>
        <taxon>Stramenopiles</taxon>
        <taxon>Ochrophyta</taxon>
        <taxon>Bacillariophyta</taxon>
        <taxon>Coscinodiscophyceae</taxon>
        <taxon>Rhizosoleniophycidae</taxon>
        <taxon>Rhizosoleniales</taxon>
        <taxon>Rhizosoleniaceae</taxon>
        <taxon>Proboscia</taxon>
    </lineage>
</organism>
<keyword evidence="2 5" id="KW-0812">Transmembrane</keyword>
<dbReference type="EMBL" id="HBEL01050588">
    <property type="protein sequence ID" value="CAD8427094.1"/>
    <property type="molecule type" value="Transcribed_RNA"/>
</dbReference>
<feature type="transmembrane region" description="Helical" evidence="5">
    <location>
        <begin position="246"/>
        <end position="268"/>
    </location>
</feature>
<dbReference type="AlphaFoldDB" id="A0A7S0CLZ4"/>
<accession>A0A7S0CLZ4</accession>
<feature type="transmembrane region" description="Helical" evidence="5">
    <location>
        <begin position="218"/>
        <end position="239"/>
    </location>
</feature>
<dbReference type="InterPro" id="IPR036513">
    <property type="entry name" value="STAS_dom_sf"/>
</dbReference>
<dbReference type="Pfam" id="PF00916">
    <property type="entry name" value="Sulfate_transp"/>
    <property type="match status" value="1"/>
</dbReference>
<feature type="transmembrane region" description="Helical" evidence="5">
    <location>
        <begin position="181"/>
        <end position="198"/>
    </location>
</feature>
<protein>
    <recommendedName>
        <fullName evidence="6">STAS domain-containing protein</fullName>
    </recommendedName>
</protein>
<evidence type="ECO:0000256" key="1">
    <source>
        <dbReference type="ARBA" id="ARBA00004141"/>
    </source>
</evidence>
<comment type="subcellular location">
    <subcellularLocation>
        <location evidence="1">Membrane</location>
        <topology evidence="1">Multi-pass membrane protein</topology>
    </subcellularLocation>
</comment>
<dbReference type="Pfam" id="PF01740">
    <property type="entry name" value="STAS"/>
    <property type="match status" value="1"/>
</dbReference>
<dbReference type="Gene3D" id="3.30.750.24">
    <property type="entry name" value="STAS domain"/>
    <property type="match status" value="1"/>
</dbReference>
<dbReference type="PANTHER" id="PTHR11814">
    <property type="entry name" value="SULFATE TRANSPORTER"/>
    <property type="match status" value="1"/>
</dbReference>
<dbReference type="GO" id="GO:0055085">
    <property type="term" value="P:transmembrane transport"/>
    <property type="evidence" value="ECO:0007669"/>
    <property type="project" value="InterPro"/>
</dbReference>
<keyword evidence="3 5" id="KW-1133">Transmembrane helix</keyword>
<evidence type="ECO:0000256" key="5">
    <source>
        <dbReference type="SAM" id="Phobius"/>
    </source>
</evidence>
<dbReference type="InterPro" id="IPR011547">
    <property type="entry name" value="SLC26A/SulP_dom"/>
</dbReference>
<sequence>MGVLRLGFVAIILSHAVVSGFTTGAAVMIGMSQVKYILGYDVARSSFLHELIVNIFKDIDQFNYKPFILGMSNIIALVGLKNIGKTYPKFKSVRALGPLLVSSLSILATFIFDLENNGIDIIGTIPSGLPSLSTDIWFPVIEFNKLISVVISVAIVGFMESIAIAKQLATKHHYELDSSQELIGLGMANILGAMFFSYPVTGSFSRSAVNDSSGAESGISGMITATLVMIVLLFLTSVFEYIPSATLAAIVISGVLGLLDHAEAIFLWKVHKRDFSVWMISFLGTMFLGVEVGLLIAVGVSILLVMYESAYPHTAMLGRLPGTTVYRNVKQYPKAEMYEGIMLCRIDAPIYFANTQHIREKISKYERMAAQRNDGLLNAEANSIVPQKQQINFIIVDMSPVSHIDSSAIHVLGDMNDSYKKNKVQLCLCNPSTVVMSKLVSSGLAEAIGEDYIFVCMHDAVNGCLIELGKMEEEGSLKTLDEAGHEKLQVMMEVGSGDETVEGKEHKL</sequence>
<dbReference type="SUPFAM" id="SSF52091">
    <property type="entry name" value="SpoIIaa-like"/>
    <property type="match status" value="1"/>
</dbReference>
<name>A0A7S0CLZ4_9STRA</name>
<evidence type="ECO:0000256" key="4">
    <source>
        <dbReference type="ARBA" id="ARBA00023136"/>
    </source>
</evidence>
<feature type="transmembrane region" description="Helical" evidence="5">
    <location>
        <begin position="6"/>
        <end position="29"/>
    </location>
</feature>
<feature type="domain" description="STAS" evidence="6">
    <location>
        <begin position="331"/>
        <end position="464"/>
    </location>
</feature>
<dbReference type="GO" id="GO:0016020">
    <property type="term" value="C:membrane"/>
    <property type="evidence" value="ECO:0007669"/>
    <property type="project" value="UniProtKB-SubCell"/>
</dbReference>
<proteinExistence type="predicted"/>
<reference evidence="7" key="1">
    <citation type="submission" date="2021-01" db="EMBL/GenBank/DDBJ databases">
        <authorList>
            <person name="Corre E."/>
            <person name="Pelletier E."/>
            <person name="Niang G."/>
            <person name="Scheremetjew M."/>
            <person name="Finn R."/>
            <person name="Kale V."/>
            <person name="Holt S."/>
            <person name="Cochrane G."/>
            <person name="Meng A."/>
            <person name="Brown T."/>
            <person name="Cohen L."/>
        </authorList>
    </citation>
    <scope>NUCLEOTIDE SEQUENCE</scope>
    <source>
        <strain evidence="7">CCAP1064/1</strain>
    </source>
</reference>
<dbReference type="InterPro" id="IPR002645">
    <property type="entry name" value="STAS_dom"/>
</dbReference>
<keyword evidence="4 5" id="KW-0472">Membrane</keyword>
<dbReference type="InterPro" id="IPR001902">
    <property type="entry name" value="SLC26A/SulP_fam"/>
</dbReference>
<feature type="transmembrane region" description="Helical" evidence="5">
    <location>
        <begin position="62"/>
        <end position="80"/>
    </location>
</feature>
<dbReference type="CDD" id="cd07042">
    <property type="entry name" value="STAS_SulP_like_sulfate_transporter"/>
    <property type="match status" value="1"/>
</dbReference>
<gene>
    <name evidence="7" type="ORF">PINE0816_LOCUS23259</name>
</gene>
<evidence type="ECO:0000256" key="3">
    <source>
        <dbReference type="ARBA" id="ARBA00022989"/>
    </source>
</evidence>